<accession>A0A4R6EMI3</accession>
<name>A0A4R6EMI3_SCAGO</name>
<evidence type="ECO:0000256" key="3">
    <source>
        <dbReference type="ARBA" id="ARBA00023163"/>
    </source>
</evidence>
<dbReference type="GO" id="GO:0006355">
    <property type="term" value="P:regulation of DNA-templated transcription"/>
    <property type="evidence" value="ECO:0007669"/>
    <property type="project" value="InterPro"/>
</dbReference>
<keyword evidence="6" id="KW-1185">Reference proteome</keyword>
<dbReference type="EMBL" id="SNVX01000003">
    <property type="protein sequence ID" value="TDN60180.1"/>
    <property type="molecule type" value="Genomic_DNA"/>
</dbReference>
<dbReference type="Proteomes" id="UP000295530">
    <property type="component" value="Unassembled WGS sequence"/>
</dbReference>
<dbReference type="InterPro" id="IPR036388">
    <property type="entry name" value="WH-like_DNA-bd_sf"/>
</dbReference>
<evidence type="ECO:0000256" key="1">
    <source>
        <dbReference type="ARBA" id="ARBA00023015"/>
    </source>
</evidence>
<evidence type="ECO:0000256" key="2">
    <source>
        <dbReference type="ARBA" id="ARBA00023125"/>
    </source>
</evidence>
<gene>
    <name evidence="5" type="ORF">EC847_103367</name>
</gene>
<protein>
    <submittedName>
        <fullName evidence="5">DNA-binding NarL/FixJ family response regulator</fullName>
    </submittedName>
</protein>
<comment type="caution">
    <text evidence="5">The sequence shown here is derived from an EMBL/GenBank/DDBJ whole genome shotgun (WGS) entry which is preliminary data.</text>
</comment>
<organism evidence="5 6">
    <name type="scientific">Scandinavium goeteborgense</name>
    <dbReference type="NCBI Taxonomy" id="1851514"/>
    <lineage>
        <taxon>Bacteria</taxon>
        <taxon>Pseudomonadati</taxon>
        <taxon>Pseudomonadota</taxon>
        <taxon>Gammaproteobacteria</taxon>
        <taxon>Enterobacterales</taxon>
        <taxon>Enterobacteriaceae</taxon>
        <taxon>Scandinavium</taxon>
    </lineage>
</organism>
<keyword evidence="3" id="KW-0804">Transcription</keyword>
<dbReference type="GO" id="GO:0003677">
    <property type="term" value="F:DNA binding"/>
    <property type="evidence" value="ECO:0007669"/>
    <property type="project" value="UniProtKB-KW"/>
</dbReference>
<sequence>MAHYNVVYLSRQTLWFHAVSCSLEQLSRTNPGWTYSMMTEMPAADTPINLCLMDLTAEEDGDVALFPVTGSRMMVLVRATQRRLIKALQQKRCSILCVDEHYFNLREVIESSMRNKRFLSPFIRELTAQVPSAEHIVVLTEAENKVLNFIREGKNGVEISHAIVRSQKTVSSHKRNIMRKLGVCDDLSLKKKLLAMAESAN</sequence>
<dbReference type="CDD" id="cd06170">
    <property type="entry name" value="LuxR_C_like"/>
    <property type="match status" value="1"/>
</dbReference>
<dbReference type="SUPFAM" id="SSF46894">
    <property type="entry name" value="C-terminal effector domain of the bipartite response regulators"/>
    <property type="match status" value="1"/>
</dbReference>
<dbReference type="Pfam" id="PF00196">
    <property type="entry name" value="GerE"/>
    <property type="match status" value="1"/>
</dbReference>
<evidence type="ECO:0000313" key="5">
    <source>
        <dbReference type="EMBL" id="TDN60180.1"/>
    </source>
</evidence>
<keyword evidence="1" id="KW-0805">Transcription regulation</keyword>
<dbReference type="OrthoDB" id="6613734at2"/>
<keyword evidence="2 5" id="KW-0238">DNA-binding</keyword>
<dbReference type="InterPro" id="IPR016032">
    <property type="entry name" value="Sig_transdc_resp-reg_C-effctor"/>
</dbReference>
<dbReference type="PROSITE" id="PS50043">
    <property type="entry name" value="HTH_LUXR_2"/>
    <property type="match status" value="1"/>
</dbReference>
<dbReference type="PANTHER" id="PTHR44688:SF16">
    <property type="entry name" value="DNA-BINDING TRANSCRIPTIONAL ACTIVATOR DEVR_DOSR"/>
    <property type="match status" value="1"/>
</dbReference>
<dbReference type="RefSeq" id="WP_133460805.1">
    <property type="nucleotide sequence ID" value="NZ_CACSIW010000008.1"/>
</dbReference>
<evidence type="ECO:0000313" key="6">
    <source>
        <dbReference type="Proteomes" id="UP000295530"/>
    </source>
</evidence>
<feature type="domain" description="HTH luxR-type" evidence="4">
    <location>
        <begin position="132"/>
        <end position="197"/>
    </location>
</feature>
<dbReference type="AlphaFoldDB" id="A0A4R6EMI3"/>
<dbReference type="Gene3D" id="1.10.10.10">
    <property type="entry name" value="Winged helix-like DNA-binding domain superfamily/Winged helix DNA-binding domain"/>
    <property type="match status" value="1"/>
</dbReference>
<dbReference type="PRINTS" id="PR00038">
    <property type="entry name" value="HTHLUXR"/>
</dbReference>
<dbReference type="SMART" id="SM00421">
    <property type="entry name" value="HTH_LUXR"/>
    <property type="match status" value="1"/>
</dbReference>
<evidence type="ECO:0000259" key="4">
    <source>
        <dbReference type="PROSITE" id="PS50043"/>
    </source>
</evidence>
<proteinExistence type="predicted"/>
<reference evidence="5 6" key="1">
    <citation type="submission" date="2019-03" db="EMBL/GenBank/DDBJ databases">
        <title>Genomic analyses of the natural microbiome of Caenorhabditis elegans.</title>
        <authorList>
            <person name="Samuel B."/>
        </authorList>
    </citation>
    <scope>NUCLEOTIDE SEQUENCE [LARGE SCALE GENOMIC DNA]</scope>
    <source>
        <strain evidence="5 6">BIGb0156</strain>
    </source>
</reference>
<dbReference type="PANTHER" id="PTHR44688">
    <property type="entry name" value="DNA-BINDING TRANSCRIPTIONAL ACTIVATOR DEVR_DOSR"/>
    <property type="match status" value="1"/>
</dbReference>
<dbReference type="InterPro" id="IPR000792">
    <property type="entry name" value="Tscrpt_reg_LuxR_C"/>
</dbReference>